<reference evidence="2 3" key="1">
    <citation type="submission" date="2012-12" db="EMBL/GenBank/DDBJ databases">
        <title>The Genome Sequence of Bacillus cereus VD184.</title>
        <authorList>
            <consortium name="The Broad Institute Genome Sequencing Platform"/>
            <consortium name="The Broad Institute Genome Sequencing Center for Infectious Disease"/>
            <person name="Feldgarden M."/>
            <person name="Van der Auwera G.A."/>
            <person name="Mahillon J."/>
            <person name="Duprez V."/>
            <person name="Timmery S."/>
            <person name="Mattelet C."/>
            <person name="Dierick K."/>
            <person name="Sun M."/>
            <person name="Yu Z."/>
            <person name="Zhu L."/>
            <person name="Hu X."/>
            <person name="Shank E.B."/>
            <person name="Swiecicka I."/>
            <person name="Hansen B.M."/>
            <person name="Andrup L."/>
            <person name="Walker B."/>
            <person name="Young S.K."/>
            <person name="Zeng Q."/>
            <person name="Gargeya S."/>
            <person name="Fitzgerald M."/>
            <person name="Haas B."/>
            <person name="Abouelleil A."/>
            <person name="Alvarado L."/>
            <person name="Arachchi H.M."/>
            <person name="Berlin A.M."/>
            <person name="Chapman S.B."/>
            <person name="Dewar J."/>
            <person name="Goldberg J."/>
            <person name="Griggs A."/>
            <person name="Gujja S."/>
            <person name="Hansen M."/>
            <person name="Howarth C."/>
            <person name="Imamovic A."/>
            <person name="Larimer J."/>
            <person name="McCowan C."/>
            <person name="Murphy C."/>
            <person name="Neiman D."/>
            <person name="Pearson M."/>
            <person name="Priest M."/>
            <person name="Roberts A."/>
            <person name="Saif S."/>
            <person name="Shea T."/>
            <person name="Sisk P."/>
            <person name="Sykes S."/>
            <person name="Wortman J."/>
            <person name="Nusbaum C."/>
            <person name="Birren B."/>
        </authorList>
    </citation>
    <scope>NUCLEOTIDE SEQUENCE [LARGE SCALE GENOMIC DNA]</scope>
    <source>
        <strain evidence="2 3">VD184</strain>
    </source>
</reference>
<comment type="caution">
    <text evidence="2">The sequence shown here is derived from an EMBL/GenBank/DDBJ whole genome shotgun (WGS) entry which is preliminary data.</text>
</comment>
<evidence type="ECO:0000313" key="3">
    <source>
        <dbReference type="Proteomes" id="UP000014028"/>
    </source>
</evidence>
<sequence>MEEFFMNKWVAGSIAMIVVLLGSYVFMWSGTNKRD</sequence>
<feature type="transmembrane region" description="Helical" evidence="1">
    <location>
        <begin position="6"/>
        <end position="27"/>
    </location>
</feature>
<name>A0A9W5R0N0_BACCE</name>
<accession>A0A9W5R0N0</accession>
<keyword evidence="1" id="KW-1133">Transmembrane helix</keyword>
<protein>
    <submittedName>
        <fullName evidence="2">Uncharacterized protein</fullName>
    </submittedName>
</protein>
<evidence type="ECO:0000256" key="1">
    <source>
        <dbReference type="SAM" id="Phobius"/>
    </source>
</evidence>
<dbReference type="AlphaFoldDB" id="A0A9W5R0N0"/>
<dbReference type="EMBL" id="AHFK01000113">
    <property type="protein sequence ID" value="EOQ00944.1"/>
    <property type="molecule type" value="Genomic_DNA"/>
</dbReference>
<dbReference type="Proteomes" id="UP000014028">
    <property type="component" value="Unassembled WGS sequence"/>
</dbReference>
<organism evidence="2 3">
    <name type="scientific">Bacillus cereus VD184</name>
    <dbReference type="NCBI Taxonomy" id="1053242"/>
    <lineage>
        <taxon>Bacteria</taxon>
        <taxon>Bacillati</taxon>
        <taxon>Bacillota</taxon>
        <taxon>Bacilli</taxon>
        <taxon>Bacillales</taxon>
        <taxon>Bacillaceae</taxon>
        <taxon>Bacillus</taxon>
        <taxon>Bacillus cereus group</taxon>
    </lineage>
</organism>
<keyword evidence="1" id="KW-0472">Membrane</keyword>
<keyword evidence="1" id="KW-0812">Transmembrane</keyword>
<proteinExistence type="predicted"/>
<evidence type="ECO:0000313" key="2">
    <source>
        <dbReference type="EMBL" id="EOQ00944.1"/>
    </source>
</evidence>
<gene>
    <name evidence="2" type="ORF">IKC_06142</name>
</gene>